<evidence type="ECO:0000259" key="10">
    <source>
        <dbReference type="Pfam" id="PF12704"/>
    </source>
</evidence>
<keyword evidence="11" id="KW-0547">Nucleotide-binding</keyword>
<evidence type="ECO:0000256" key="2">
    <source>
        <dbReference type="ARBA" id="ARBA00022475"/>
    </source>
</evidence>
<keyword evidence="12" id="KW-1185">Reference proteome</keyword>
<protein>
    <submittedName>
        <fullName evidence="11">Macrolide export ATP-binding/permease protein MacB</fullName>
        <ecNumber evidence="11">3.6.3.-</ecNumber>
    </submittedName>
</protein>
<evidence type="ECO:0000313" key="12">
    <source>
        <dbReference type="Proteomes" id="UP000315724"/>
    </source>
</evidence>
<feature type="domain" description="ABC3 transporter permease C-terminal" evidence="9">
    <location>
        <begin position="308"/>
        <end position="423"/>
    </location>
</feature>
<reference evidence="11 12" key="1">
    <citation type="submission" date="2019-02" db="EMBL/GenBank/DDBJ databases">
        <title>Deep-cultivation of Planctomycetes and their phenomic and genomic characterization uncovers novel biology.</title>
        <authorList>
            <person name="Wiegand S."/>
            <person name="Jogler M."/>
            <person name="Boedeker C."/>
            <person name="Pinto D."/>
            <person name="Vollmers J."/>
            <person name="Rivas-Marin E."/>
            <person name="Kohn T."/>
            <person name="Peeters S.H."/>
            <person name="Heuer A."/>
            <person name="Rast P."/>
            <person name="Oberbeckmann S."/>
            <person name="Bunk B."/>
            <person name="Jeske O."/>
            <person name="Meyerdierks A."/>
            <person name="Storesund J.E."/>
            <person name="Kallscheuer N."/>
            <person name="Luecker S."/>
            <person name="Lage O.M."/>
            <person name="Pohl T."/>
            <person name="Merkel B.J."/>
            <person name="Hornburger P."/>
            <person name="Mueller R.-W."/>
            <person name="Bruemmer F."/>
            <person name="Labrenz M."/>
            <person name="Spormann A.M."/>
            <person name="Op den Camp H."/>
            <person name="Overmann J."/>
            <person name="Amann R."/>
            <person name="Jetten M.S.M."/>
            <person name="Mascher T."/>
            <person name="Medema M.H."/>
            <person name="Devos D.P."/>
            <person name="Kaster A.-K."/>
            <person name="Ovreas L."/>
            <person name="Rohde M."/>
            <person name="Galperin M.Y."/>
            <person name="Jogler C."/>
        </authorList>
    </citation>
    <scope>NUCLEOTIDE SEQUENCE [LARGE SCALE GENOMIC DNA]</scope>
    <source>
        <strain evidence="11 12">Mal48</strain>
    </source>
</reference>
<comment type="subcellular location">
    <subcellularLocation>
        <location evidence="1">Cell membrane</location>
        <topology evidence="1">Multi-pass membrane protein</topology>
    </subcellularLocation>
</comment>
<sequence>MTQVFKLAVAFLCEHPIRLVLTTLGTAAAICMVVWTASGYEALHRTYDEYANLALGRYELAIAPISMDAKDSVPDEVITDLSNDPAVAIADPMWAKRLGIRTRSRSEEGKLSSFSPNQDRQSLTGSGPGAGPNSLLPELLFLAVKTKEPPYDMQQGRWLNTEVGNANDVVIRADVAERRGLSLNDEIRVEVAQGNLLSDDGLKLRIVGIVNAPSLPGAGVAAIPILSPSSGEAFISTTLANKLFDEPERISLLGISLAPEADLTSFRFGWSPKLSRYSTPVQFQEAFEIEEALDQAAAARNVRLQSYVATAIAMLVAMLVIFCTLSTGGTERTRQYAILRAITLTRRQVATLIAIEGLCLGVLGFLGGILVGWLLLQVTGAVFARLLYHGVAFGKSSLILSAVAAFGGGLLAAIIPAWRATRVRPIDAMTPPQQSTEGKKASAKLALIGLVFIALNPILTFGIPQTEASIYLAMGIGFACMSVGVVLLAPAIVEFVDRCVSPVLARLFALDPKLLASQITSHLWRTVGAAISMAFGLGLFIGIQVWGFTMLQAFVPGEWTPDAIIAFEEGFANGNVSQDVSQIADLPGVDLNRCLALAVEQPRLLEDITGSTERASVTRQDNVIIVGLDPQSAFGAESPLLELDWVAGTPQEAINQMLSGKQMQSGRACVVPDHFLNETGLTLGDSITLVPPENSEQPVSYKIAGAVRLPGWHWQTKLTGMRPRTHRAAALIFSDYQSVSTDFDIPNPTHVWFSFAETEADSKAVLEAVETGLAELQTDESAHAQPASENLGFRVITVQGIRDHLSGIARRWIWLISTLPLIALLIASLGVLNVLIASIRSRRWEFGVLRAIGFTSSELARAILVEGLLISCVAGLLSLGFGILAGWCGCGMAQYVSFFGGLHPPVVIPWFPITIGMIFLLALGIGVAIWPAFTISRTRPLELLQRGPDSL</sequence>
<dbReference type="Pfam" id="PF02687">
    <property type="entry name" value="FtsX"/>
    <property type="match status" value="2"/>
</dbReference>
<dbReference type="InterPro" id="IPR050250">
    <property type="entry name" value="Macrolide_Exporter_MacB"/>
</dbReference>
<dbReference type="GO" id="GO:0022857">
    <property type="term" value="F:transmembrane transporter activity"/>
    <property type="evidence" value="ECO:0007669"/>
    <property type="project" value="TreeGrafter"/>
</dbReference>
<evidence type="ECO:0000256" key="1">
    <source>
        <dbReference type="ARBA" id="ARBA00004651"/>
    </source>
</evidence>
<evidence type="ECO:0000256" key="8">
    <source>
        <dbReference type="SAM" id="Phobius"/>
    </source>
</evidence>
<feature type="domain" description="ABC3 transporter permease C-terminal" evidence="9">
    <location>
        <begin position="819"/>
        <end position="938"/>
    </location>
</feature>
<keyword evidence="11" id="KW-0378">Hydrolase</keyword>
<feature type="transmembrane region" description="Helical" evidence="8">
    <location>
        <begin position="349"/>
        <end position="376"/>
    </location>
</feature>
<dbReference type="RefSeq" id="WP_145198926.1">
    <property type="nucleotide sequence ID" value="NZ_CP036267.1"/>
</dbReference>
<dbReference type="GO" id="GO:0016787">
    <property type="term" value="F:hydrolase activity"/>
    <property type="evidence" value="ECO:0007669"/>
    <property type="project" value="UniProtKB-KW"/>
</dbReference>
<dbReference type="PANTHER" id="PTHR30572">
    <property type="entry name" value="MEMBRANE COMPONENT OF TRANSPORTER-RELATED"/>
    <property type="match status" value="1"/>
</dbReference>
<dbReference type="EMBL" id="CP036267">
    <property type="protein sequence ID" value="QDT33116.1"/>
    <property type="molecule type" value="Genomic_DNA"/>
</dbReference>
<organism evidence="11 12">
    <name type="scientific">Thalassoglobus polymorphus</name>
    <dbReference type="NCBI Taxonomy" id="2527994"/>
    <lineage>
        <taxon>Bacteria</taxon>
        <taxon>Pseudomonadati</taxon>
        <taxon>Planctomycetota</taxon>
        <taxon>Planctomycetia</taxon>
        <taxon>Planctomycetales</taxon>
        <taxon>Planctomycetaceae</taxon>
        <taxon>Thalassoglobus</taxon>
    </lineage>
</organism>
<dbReference type="GO" id="GO:0005886">
    <property type="term" value="C:plasma membrane"/>
    <property type="evidence" value="ECO:0007669"/>
    <property type="project" value="UniProtKB-SubCell"/>
</dbReference>
<dbReference type="EC" id="3.6.3.-" evidence="11"/>
<dbReference type="Proteomes" id="UP000315724">
    <property type="component" value="Chromosome"/>
</dbReference>
<name>A0A517QNA4_9PLAN</name>
<dbReference type="InterPro" id="IPR003838">
    <property type="entry name" value="ABC3_permease_C"/>
</dbReference>
<feature type="transmembrane region" description="Helical" evidence="8">
    <location>
        <begin position="441"/>
        <end position="463"/>
    </location>
</feature>
<keyword evidence="11" id="KW-0067">ATP-binding</keyword>
<feature type="transmembrane region" description="Helical" evidence="8">
    <location>
        <begin position="812"/>
        <end position="838"/>
    </location>
</feature>
<evidence type="ECO:0000313" key="11">
    <source>
        <dbReference type="EMBL" id="QDT33116.1"/>
    </source>
</evidence>
<dbReference type="InterPro" id="IPR025857">
    <property type="entry name" value="MacB_PCD"/>
</dbReference>
<feature type="compositionally biased region" description="Polar residues" evidence="7">
    <location>
        <begin position="112"/>
        <end position="125"/>
    </location>
</feature>
<evidence type="ECO:0000256" key="7">
    <source>
        <dbReference type="SAM" id="MobiDB-lite"/>
    </source>
</evidence>
<feature type="transmembrane region" description="Helical" evidence="8">
    <location>
        <begin position="523"/>
        <end position="546"/>
    </location>
</feature>
<accession>A0A517QNA4</accession>
<dbReference type="KEGG" id="tpol:Mal48_23680"/>
<keyword evidence="5 8" id="KW-0472">Membrane</keyword>
<feature type="transmembrane region" description="Helical" evidence="8">
    <location>
        <begin position="859"/>
        <end position="887"/>
    </location>
</feature>
<feature type="transmembrane region" description="Helical" evidence="8">
    <location>
        <begin position="396"/>
        <end position="420"/>
    </location>
</feature>
<keyword evidence="3 8" id="KW-0812">Transmembrane</keyword>
<keyword evidence="4 8" id="KW-1133">Transmembrane helix</keyword>
<evidence type="ECO:0000256" key="6">
    <source>
        <dbReference type="ARBA" id="ARBA00038076"/>
    </source>
</evidence>
<feature type="region of interest" description="Disordered" evidence="7">
    <location>
        <begin position="106"/>
        <end position="132"/>
    </location>
</feature>
<feature type="transmembrane region" description="Helical" evidence="8">
    <location>
        <begin position="469"/>
        <end position="493"/>
    </location>
</feature>
<feature type="transmembrane region" description="Helical" evidence="8">
    <location>
        <begin position="307"/>
        <end position="328"/>
    </location>
</feature>
<dbReference type="OrthoDB" id="221467at2"/>
<dbReference type="PANTHER" id="PTHR30572:SF4">
    <property type="entry name" value="ABC TRANSPORTER PERMEASE YTRF"/>
    <property type="match status" value="1"/>
</dbReference>
<dbReference type="AlphaFoldDB" id="A0A517QNA4"/>
<evidence type="ECO:0000256" key="5">
    <source>
        <dbReference type="ARBA" id="ARBA00023136"/>
    </source>
</evidence>
<gene>
    <name evidence="11" type="primary">macB_4</name>
    <name evidence="11" type="ORF">Mal48_23680</name>
</gene>
<feature type="domain" description="MacB-like periplasmic core" evidence="10">
    <location>
        <begin position="23"/>
        <end position="265"/>
    </location>
</feature>
<feature type="transmembrane region" description="Helical" evidence="8">
    <location>
        <begin position="907"/>
        <end position="933"/>
    </location>
</feature>
<comment type="similarity">
    <text evidence="6">Belongs to the ABC-4 integral membrane protein family.</text>
</comment>
<evidence type="ECO:0000256" key="4">
    <source>
        <dbReference type="ARBA" id="ARBA00022989"/>
    </source>
</evidence>
<proteinExistence type="inferred from homology"/>
<keyword evidence="2" id="KW-1003">Cell membrane</keyword>
<dbReference type="GO" id="GO:0005524">
    <property type="term" value="F:ATP binding"/>
    <property type="evidence" value="ECO:0007669"/>
    <property type="project" value="UniProtKB-KW"/>
</dbReference>
<evidence type="ECO:0000256" key="3">
    <source>
        <dbReference type="ARBA" id="ARBA00022692"/>
    </source>
</evidence>
<dbReference type="Pfam" id="PF12704">
    <property type="entry name" value="MacB_PCD"/>
    <property type="match status" value="1"/>
</dbReference>
<evidence type="ECO:0000259" key="9">
    <source>
        <dbReference type="Pfam" id="PF02687"/>
    </source>
</evidence>